<name>A0AA86JF21_9BURK</name>
<evidence type="ECO:0000313" key="1">
    <source>
        <dbReference type="EMBL" id="BET25791.1"/>
    </source>
</evidence>
<organism evidence="1 2">
    <name type="scientific">Limnobacter thiooxidans</name>
    <dbReference type="NCBI Taxonomy" id="131080"/>
    <lineage>
        <taxon>Bacteria</taxon>
        <taxon>Pseudomonadati</taxon>
        <taxon>Pseudomonadota</taxon>
        <taxon>Betaproteobacteria</taxon>
        <taxon>Burkholderiales</taxon>
        <taxon>Burkholderiaceae</taxon>
        <taxon>Limnobacter</taxon>
    </lineage>
</organism>
<dbReference type="AlphaFoldDB" id="A0AA86JF21"/>
<reference evidence="1 2" key="1">
    <citation type="submission" date="2023-10" db="EMBL/GenBank/DDBJ databases">
        <title>Complete Genome Sequence of Limnobacter thiooxidans CS-K2T, Isolated from freshwater lake sediments in Bavaria, Germany.</title>
        <authorList>
            <person name="Naruki M."/>
            <person name="Watanabe A."/>
            <person name="Warashina T."/>
            <person name="Morita T."/>
            <person name="Arakawa K."/>
        </authorList>
    </citation>
    <scope>NUCLEOTIDE SEQUENCE [LARGE SCALE GENOMIC DNA]</scope>
    <source>
        <strain evidence="1 2">CS-K2</strain>
    </source>
</reference>
<evidence type="ECO:0000313" key="2">
    <source>
        <dbReference type="Proteomes" id="UP001329151"/>
    </source>
</evidence>
<dbReference type="Proteomes" id="UP001329151">
    <property type="component" value="Chromosome"/>
</dbReference>
<dbReference type="EMBL" id="AP028947">
    <property type="protein sequence ID" value="BET25791.1"/>
    <property type="molecule type" value="Genomic_DNA"/>
</dbReference>
<keyword evidence="2" id="KW-1185">Reference proteome</keyword>
<evidence type="ECO:0008006" key="3">
    <source>
        <dbReference type="Google" id="ProtNLM"/>
    </source>
</evidence>
<proteinExistence type="predicted"/>
<dbReference type="KEGG" id="lto:RGQ30_12920"/>
<protein>
    <recommendedName>
        <fullName evidence="3">Surface antigen domain-containing protein</fullName>
    </recommendedName>
</protein>
<accession>A0AA86JF21</accession>
<gene>
    <name evidence="1" type="ORF">RGQ30_12920</name>
</gene>
<sequence>MRWLNPVNGVGVYLSPGAKSDTCRTFLGVTIVNGEKKKFRGEVCSPSKGAWQIQ</sequence>